<evidence type="ECO:0000313" key="4">
    <source>
        <dbReference type="EMBL" id="KAK5166844.1"/>
    </source>
</evidence>
<comment type="caution">
    <text evidence="4">The sequence shown here is derived from an EMBL/GenBank/DDBJ whole genome shotgun (WGS) entry which is preliminary data.</text>
</comment>
<dbReference type="EMBL" id="JAVRRT010000012">
    <property type="protein sequence ID" value="KAK5166844.1"/>
    <property type="molecule type" value="Genomic_DNA"/>
</dbReference>
<feature type="domain" description="AtuA-like ferredoxin-fold" evidence="3">
    <location>
        <begin position="503"/>
        <end position="598"/>
    </location>
</feature>
<dbReference type="RefSeq" id="XP_064656652.1">
    <property type="nucleotide sequence ID" value="XM_064804810.1"/>
</dbReference>
<dbReference type="GeneID" id="89928909"/>
<dbReference type="AlphaFoldDB" id="A0AAV9P2G4"/>
<proteinExistence type="predicted"/>
<keyword evidence="5" id="KW-1185">Reference proteome</keyword>
<evidence type="ECO:0000256" key="1">
    <source>
        <dbReference type="SAM" id="MobiDB-lite"/>
    </source>
</evidence>
<sequence length="610" mass="67745">MSPSATSQSKPPVRIAQIAASNVDRHEIFAMLANAQPKEADVFCGDWMSEWNMCARGAGKAMGLEEFSYEETFVHAITPALEGLKKNGIKVAVNAGATDTEKLHERIVGIVKEKGLDLNVAYVDGDVVTDTVKKLMREGRAFKHYVDSIDYVKGGEEVLFAQCYLGAWGVARALREGADIVLCGRVADASPAVGAAAWWHGWREDQHQELACALMAGHLIECTGYMTGANFTGFKRFPKNVETGFPIAEVAADGDVVLTKASFFDAEVSVETCTSQLMYEIQGPWYFNSDVTAEITNAKLESVGKNRVRLSGIQGMPPPPTTKVGFTVQGGYQAEMHWFLVGLDVKEKAEMLEAQVRERLKAVTGLDKFHCLVFDTYGSVAEDARTQASATVDFRVFAQARDREAISHKKFFRPCIDVLNITYPAATFHLDTRQSEPKVYYEYYVSLMEQSLVKQQVHVGGQDIDIPTPTSTKTYPAEQPTHDEPGPADLKSFGPTTLAPIGYVVHARSGDKSSNVNIGLFVRHADEYEWLRSLLSTAKIKELLRDEYKGGRIDRYEFKNVLAVHFVLHDHMDRGVNSNSTYDFLGKCVAEFVRYQKIEVPNKFLDRGKI</sequence>
<dbReference type="Pfam" id="PF07287">
    <property type="entry name" value="AtuA"/>
    <property type="match status" value="1"/>
</dbReference>
<dbReference type="PANTHER" id="PTHR47585:SF2">
    <property type="entry name" value="DUF1446 DOMAIN PROTEIN (AFU_ORTHOLOGUE AFUA_6G11420)"/>
    <property type="match status" value="1"/>
</dbReference>
<dbReference type="Pfam" id="PF23544">
    <property type="entry name" value="AtuA_ferredoxin"/>
    <property type="match status" value="1"/>
</dbReference>
<evidence type="ECO:0000259" key="2">
    <source>
        <dbReference type="Pfam" id="PF07287"/>
    </source>
</evidence>
<dbReference type="PANTHER" id="PTHR47585">
    <property type="match status" value="1"/>
</dbReference>
<dbReference type="InterPro" id="IPR056362">
    <property type="entry name" value="AtuA-like_ferredoxin_dom"/>
</dbReference>
<evidence type="ECO:0008006" key="6">
    <source>
        <dbReference type="Google" id="ProtNLM"/>
    </source>
</evidence>
<accession>A0AAV9P2G4</accession>
<evidence type="ECO:0000313" key="5">
    <source>
        <dbReference type="Proteomes" id="UP001337655"/>
    </source>
</evidence>
<protein>
    <recommendedName>
        <fullName evidence="6">DUF1446-domain-containing protein</fullName>
    </recommendedName>
</protein>
<name>A0AAV9P2G4_9PEZI</name>
<dbReference type="InterPro" id="IPR010839">
    <property type="entry name" value="AtuA_N"/>
</dbReference>
<feature type="region of interest" description="Disordered" evidence="1">
    <location>
        <begin position="463"/>
        <end position="486"/>
    </location>
</feature>
<gene>
    <name evidence="4" type="ORF">LTR77_007573</name>
</gene>
<organism evidence="4 5">
    <name type="scientific">Saxophila tyrrhenica</name>
    <dbReference type="NCBI Taxonomy" id="1690608"/>
    <lineage>
        <taxon>Eukaryota</taxon>
        <taxon>Fungi</taxon>
        <taxon>Dikarya</taxon>
        <taxon>Ascomycota</taxon>
        <taxon>Pezizomycotina</taxon>
        <taxon>Dothideomycetes</taxon>
        <taxon>Dothideomycetidae</taxon>
        <taxon>Mycosphaerellales</taxon>
        <taxon>Extremaceae</taxon>
        <taxon>Saxophila</taxon>
    </lineage>
</organism>
<feature type="domain" description="Acyclic terpene utilisation N-terminal" evidence="2">
    <location>
        <begin position="13"/>
        <end position="459"/>
    </location>
</feature>
<dbReference type="Proteomes" id="UP001337655">
    <property type="component" value="Unassembled WGS sequence"/>
</dbReference>
<evidence type="ECO:0000259" key="3">
    <source>
        <dbReference type="Pfam" id="PF23544"/>
    </source>
</evidence>
<reference evidence="4 5" key="1">
    <citation type="submission" date="2023-08" db="EMBL/GenBank/DDBJ databases">
        <title>Black Yeasts Isolated from many extreme environments.</title>
        <authorList>
            <person name="Coleine C."/>
            <person name="Stajich J.E."/>
            <person name="Selbmann L."/>
        </authorList>
    </citation>
    <scope>NUCLEOTIDE SEQUENCE [LARGE SCALE GENOMIC DNA]</scope>
    <source>
        <strain evidence="4 5">CCFEE 5935</strain>
    </source>
</reference>